<accession>A0ACA9LSI4</accession>
<evidence type="ECO:0000313" key="1">
    <source>
        <dbReference type="EMBL" id="CAG8543714.1"/>
    </source>
</evidence>
<comment type="caution">
    <text evidence="1">The sequence shown here is derived from an EMBL/GenBank/DDBJ whole genome shotgun (WGS) entry which is preliminary data.</text>
</comment>
<proteinExistence type="predicted"/>
<keyword evidence="2" id="KW-1185">Reference proteome</keyword>
<gene>
    <name evidence="1" type="ORF">SPELUC_LOCUS4912</name>
</gene>
<name>A0ACA9LSI4_9GLOM</name>
<protein>
    <submittedName>
        <fullName evidence="1">6949_t:CDS:1</fullName>
    </submittedName>
</protein>
<dbReference type="EMBL" id="CAJVPW010004671">
    <property type="protein sequence ID" value="CAG8543714.1"/>
    <property type="molecule type" value="Genomic_DNA"/>
</dbReference>
<organism evidence="1 2">
    <name type="scientific">Cetraspora pellucida</name>
    <dbReference type="NCBI Taxonomy" id="1433469"/>
    <lineage>
        <taxon>Eukaryota</taxon>
        <taxon>Fungi</taxon>
        <taxon>Fungi incertae sedis</taxon>
        <taxon>Mucoromycota</taxon>
        <taxon>Glomeromycotina</taxon>
        <taxon>Glomeromycetes</taxon>
        <taxon>Diversisporales</taxon>
        <taxon>Gigasporaceae</taxon>
        <taxon>Cetraspora</taxon>
    </lineage>
</organism>
<sequence>MVNNQIEFNEKYSKKIKEIEIECEDFEEQLLVIENYPNLEKLYLQDVDNIEKITLKNLTQLQECTIWNCSTKDLVIENCPQIRKINVRSNLLTSLEFLGNLEELEELEIDDLKKSREDLKEEVSSVTSSTTNSPANTKELVFNLGKEFKDKEEKINSLELRVRELTELSKNQRQKIQIHLESFGSEQELLKRLIIEYATYTKLDKEKLDTDDHFKELRKCRDSYQKARNELENKLEETDMIRVERILKDFERLQPIIQQIFNNSSFNISGSQLAFGEYANASLVSQTQSITIHYNHERLQKELDNVAKRYQELELVSENQNRSSSKLTQSEKQRLKKTVLFLGTKCKFATTRQETISNLKDKYNELEESNKKYKRFVTAGDVIKEIGEVVNDFNTTGGTLIKLLAKGVSVATNILKNNSSAEQTKEFGDYLFKDEAAMSLLGKTCRSLAETIGDSEKKNPINSIFNLHGNQFSSFEKKYNVFQVSGIKKEDASLSTEQMKQALDSLNDNLETLMEEFQKEARQYEEKIETFFDEEDSNFLQAEFTELLEKLTGKESSSQVVPVDSQEPTLIDQQEALQIKIRDKKDYLEELKTSANNKLKSRISVIPVANDGKREDIFLEEKFLIDYREELLKDTKLTSEEIHNLCQVQIELTQLQLEQAKLQEQQTTAQIQF</sequence>
<evidence type="ECO:0000313" key="2">
    <source>
        <dbReference type="Proteomes" id="UP000789366"/>
    </source>
</evidence>
<reference evidence="1" key="1">
    <citation type="submission" date="2021-06" db="EMBL/GenBank/DDBJ databases">
        <authorList>
            <person name="Kallberg Y."/>
            <person name="Tangrot J."/>
            <person name="Rosling A."/>
        </authorList>
    </citation>
    <scope>NUCLEOTIDE SEQUENCE</scope>
    <source>
        <strain evidence="1">28 12/20/2015</strain>
    </source>
</reference>
<dbReference type="Proteomes" id="UP000789366">
    <property type="component" value="Unassembled WGS sequence"/>
</dbReference>